<dbReference type="AlphaFoldDB" id="A0A484BM75"/>
<accession>A0A484BM75</accession>
<protein>
    <recommendedName>
        <fullName evidence="5">Complex I-49kD</fullName>
    </recommendedName>
    <alternativeName>
        <fullName evidence="6">NADH-ubiquinone oxidoreductase 49 kDa subunit</fullName>
    </alternativeName>
</protein>
<dbReference type="FunFam" id="1.10.645.10:FF:000005">
    <property type="entry name" value="NADH-quinone oxidoreductase subunit D"/>
    <property type="match status" value="1"/>
</dbReference>
<dbReference type="GO" id="GO:0005739">
    <property type="term" value="C:mitochondrion"/>
    <property type="evidence" value="ECO:0007669"/>
    <property type="project" value="GOC"/>
</dbReference>
<dbReference type="HAMAP" id="MF_01358">
    <property type="entry name" value="NDH1_NuoD"/>
    <property type="match status" value="1"/>
</dbReference>
<dbReference type="PANTHER" id="PTHR11993">
    <property type="entry name" value="NADH-UBIQUINONE OXIDOREDUCTASE 49 KDA SUBUNIT"/>
    <property type="match status" value="1"/>
</dbReference>
<keyword evidence="4 7" id="KW-0520">NAD</keyword>
<dbReference type="OMA" id="TMFSEIM"/>
<evidence type="ECO:0000256" key="5">
    <source>
        <dbReference type="ARBA" id="ARBA00030505"/>
    </source>
</evidence>
<evidence type="ECO:0000313" key="9">
    <source>
        <dbReference type="EMBL" id="TDG48841.1"/>
    </source>
</evidence>
<dbReference type="GO" id="GO:0006120">
    <property type="term" value="P:mitochondrial electron transport, NADH to ubiquinone"/>
    <property type="evidence" value="ECO:0007669"/>
    <property type="project" value="TreeGrafter"/>
</dbReference>
<comment type="caution">
    <text evidence="9">The sequence shown here is derived from an EMBL/GenBank/DDBJ whole genome shotgun (WGS) entry which is preliminary data.</text>
</comment>
<dbReference type="PANTHER" id="PTHR11993:SF10">
    <property type="entry name" value="NADH DEHYDROGENASE [UBIQUINONE] IRON-SULFUR PROTEIN 2, MITOCHONDRIAL"/>
    <property type="match status" value="1"/>
</dbReference>
<dbReference type="Gene3D" id="1.10.645.10">
    <property type="entry name" value="Cytochrome-c3 Hydrogenase, chain B"/>
    <property type="match status" value="1"/>
</dbReference>
<evidence type="ECO:0000256" key="3">
    <source>
        <dbReference type="ARBA" id="ARBA00022967"/>
    </source>
</evidence>
<comment type="similarity">
    <text evidence="1 7">Belongs to the complex I 49 kDa subunit family.</text>
</comment>
<dbReference type="Proteomes" id="UP000295192">
    <property type="component" value="Unassembled WGS sequence"/>
</dbReference>
<evidence type="ECO:0000256" key="6">
    <source>
        <dbReference type="ARBA" id="ARBA00031562"/>
    </source>
</evidence>
<keyword evidence="10" id="KW-1185">Reference proteome</keyword>
<evidence type="ECO:0000256" key="1">
    <source>
        <dbReference type="ARBA" id="ARBA00005769"/>
    </source>
</evidence>
<dbReference type="EMBL" id="LSRL02000029">
    <property type="protein sequence ID" value="TDG48841.1"/>
    <property type="molecule type" value="Genomic_DNA"/>
</dbReference>
<dbReference type="GO" id="GO:0016651">
    <property type="term" value="F:oxidoreductase activity, acting on NAD(P)H"/>
    <property type="evidence" value="ECO:0007669"/>
    <property type="project" value="InterPro"/>
</dbReference>
<feature type="domain" description="NADH-quinone oxidoreductase subunit D" evidence="8">
    <location>
        <begin position="259"/>
        <end position="529"/>
    </location>
</feature>
<dbReference type="GO" id="GO:0051287">
    <property type="term" value="F:NAD binding"/>
    <property type="evidence" value="ECO:0007669"/>
    <property type="project" value="InterPro"/>
</dbReference>
<evidence type="ECO:0000256" key="4">
    <source>
        <dbReference type="ARBA" id="ARBA00023027"/>
    </source>
</evidence>
<keyword evidence="2 7" id="KW-0813">Transport</keyword>
<dbReference type="Pfam" id="PF00346">
    <property type="entry name" value="Complex1_49kDa"/>
    <property type="match status" value="1"/>
</dbReference>
<gene>
    <name evidence="9" type="ORF">AWZ03_004744</name>
</gene>
<name>A0A484BM75_DRONA</name>
<dbReference type="NCBIfam" id="NF004739">
    <property type="entry name" value="PRK06075.1"/>
    <property type="match status" value="1"/>
</dbReference>
<dbReference type="KEGG" id="dnv:108653068"/>
<dbReference type="NCBIfam" id="TIGR01962">
    <property type="entry name" value="NuoD"/>
    <property type="match status" value="1"/>
</dbReference>
<dbReference type="STRING" id="7232.A0A484BM75"/>
<dbReference type="InterPro" id="IPR029014">
    <property type="entry name" value="NiFe-Hase_large"/>
</dbReference>
<dbReference type="InterPro" id="IPR014029">
    <property type="entry name" value="NADH_UbQ_OxRdtase_49kDa_CS"/>
</dbReference>
<dbReference type="InterPro" id="IPR001135">
    <property type="entry name" value="NADH_Q_OxRdtase_suD"/>
</dbReference>
<reference evidence="9 10" key="1">
    <citation type="journal article" date="2019" name="J. Hered.">
        <title>An Improved Genome Assembly for Drosophila navojoa, the Basal Species in the mojavensis Cluster.</title>
        <authorList>
            <person name="Vanderlinde T."/>
            <person name="Dupim E.G."/>
            <person name="Nazario-Yepiz N.O."/>
            <person name="Carvalho A.B."/>
        </authorList>
    </citation>
    <scope>NUCLEOTIDE SEQUENCE [LARGE SCALE GENOMIC DNA]</scope>
    <source>
        <strain evidence="9">Navoj_Jal97</strain>
        <tissue evidence="9">Whole organism</tissue>
    </source>
</reference>
<dbReference type="OrthoDB" id="1009at2759"/>
<dbReference type="SUPFAM" id="SSF56762">
    <property type="entry name" value="HydB/Nqo4-like"/>
    <property type="match status" value="1"/>
</dbReference>
<proteinExistence type="inferred from homology"/>
<dbReference type="PROSITE" id="PS00535">
    <property type="entry name" value="COMPLEX1_49K"/>
    <property type="match status" value="1"/>
</dbReference>
<evidence type="ECO:0000256" key="2">
    <source>
        <dbReference type="ARBA" id="ARBA00022448"/>
    </source>
</evidence>
<dbReference type="GO" id="GO:0048038">
    <property type="term" value="F:quinone binding"/>
    <property type="evidence" value="ECO:0007669"/>
    <property type="project" value="InterPro"/>
</dbReference>
<evidence type="ECO:0000256" key="7">
    <source>
        <dbReference type="RuleBase" id="RU003685"/>
    </source>
</evidence>
<evidence type="ECO:0000259" key="8">
    <source>
        <dbReference type="Pfam" id="PF00346"/>
    </source>
</evidence>
<dbReference type="InterPro" id="IPR022885">
    <property type="entry name" value="NDH1_su_D/H"/>
</dbReference>
<evidence type="ECO:0000313" key="10">
    <source>
        <dbReference type="Proteomes" id="UP000295192"/>
    </source>
</evidence>
<keyword evidence="3 7" id="KW-1278">Translocase</keyword>
<organism evidence="9 10">
    <name type="scientific">Drosophila navojoa</name>
    <name type="common">Fruit fly</name>
    <dbReference type="NCBI Taxonomy" id="7232"/>
    <lineage>
        <taxon>Eukaryota</taxon>
        <taxon>Metazoa</taxon>
        <taxon>Ecdysozoa</taxon>
        <taxon>Arthropoda</taxon>
        <taxon>Hexapoda</taxon>
        <taxon>Insecta</taxon>
        <taxon>Pterygota</taxon>
        <taxon>Neoptera</taxon>
        <taxon>Endopterygota</taxon>
        <taxon>Diptera</taxon>
        <taxon>Brachycera</taxon>
        <taxon>Muscomorpha</taxon>
        <taxon>Ephydroidea</taxon>
        <taxon>Drosophilidae</taxon>
        <taxon>Drosophila</taxon>
    </lineage>
</organism>
<sequence>MPPRMDKIREIAEKLFTPSEISRFNAFRNTFSKKYLSPSAYNFKWNFKRPLWSVKMPQWINSRYFTSSQSSEECCREQPPCDYDWDAYHPRGPPYEPGNTHYWYPDPEYLKESENIVFYPVGDEWKKPPNPKGKFVPPIDRTFRSKFVNFGPAHPAAHGVLRMMLELDNETVLSADPHIGLLHRGTEKLIEHKTYTQAVPYFARTDYVSCMSCEQAYALAVEKLLNIEVPPRAKYIRTLCGELMRLTNHTMAIGTSVLDCGAITPLFWLFEEREKLYEFSERLSGARLHAAYIRPGGVAMDMPLGYGKDLYHFLKDFTHRIDEVEDVVTDNRIWRMRNIDIGRISAHEALNYGCTGPVLRATGVKWDLRKQQPYDAYAAMKFNVPIGSQGDCYDRYLVRMREMRESCSIILQCLDQMPPGNIKVDDRKVAPPQRSKMKTGMEDLIHHFKFFSQGYNVPPGATYTAIESPKGEFGVYLISDGSSRPYRCKIRAASYTHLALLSKLSPSYLLADVVAIIGSLDIVFGEIDR</sequence>